<comment type="catalytic activity">
    <reaction evidence="12">
        <text>L-threonyl-[protein] + ATP = O-phospho-L-threonyl-[protein] + ADP + H(+)</text>
        <dbReference type="Rhea" id="RHEA:46608"/>
        <dbReference type="Rhea" id="RHEA-COMP:11060"/>
        <dbReference type="Rhea" id="RHEA-COMP:11605"/>
        <dbReference type="ChEBI" id="CHEBI:15378"/>
        <dbReference type="ChEBI" id="CHEBI:30013"/>
        <dbReference type="ChEBI" id="CHEBI:30616"/>
        <dbReference type="ChEBI" id="CHEBI:61977"/>
        <dbReference type="ChEBI" id="CHEBI:456216"/>
        <dbReference type="EC" id="2.7.11.1"/>
    </reaction>
</comment>
<sequence length="364" mass="40348">MSKIAVIIIVAAGALVFVIVIMGFIWFYKSCKNFSKRSSETGSSDPSALMEWNKGAGPSSSASQSLFEPQGARQFRLEELDQATKHFSDGNLIGFGSFGPVYKGWLHGIVVAIKRHPGAPREEFIAGVKYLSEIRHRNLVTLLGYCQESGSQMLIYECIPNGSICNHLYDTGREAPTRLEFKQRLSIALGAARANVLVDENFTAKVADVGIAMLLERIEEAGPSHSSSINAFQDPEADALGSFTEMSDVYSFGVFLLELITGREEAMHIDYLRSNESLIQFVQSRLSSNELVDYRLGGTFTMDGIRDLIKLTLKCMCFPGKWRLNMNMVVVELERIHEKEMELTTVRGEGTSKITLGSELFASK</sequence>
<evidence type="ECO:0000256" key="4">
    <source>
        <dbReference type="ARBA" id="ARBA00022527"/>
    </source>
</evidence>
<evidence type="ECO:0000256" key="5">
    <source>
        <dbReference type="ARBA" id="ARBA00022679"/>
    </source>
</evidence>
<feature type="domain" description="Protein kinase" evidence="16">
    <location>
        <begin position="87"/>
        <end position="340"/>
    </location>
</feature>
<comment type="subcellular location">
    <subcellularLocation>
        <location evidence="1">Cell membrane</location>
        <topology evidence="1">Single-pass membrane protein</topology>
    </subcellularLocation>
</comment>
<dbReference type="PROSITE" id="PS50011">
    <property type="entry name" value="PROTEIN_KINASE_DOM"/>
    <property type="match status" value="1"/>
</dbReference>
<evidence type="ECO:0000256" key="9">
    <source>
        <dbReference type="ARBA" id="ARBA00022840"/>
    </source>
</evidence>
<keyword evidence="3" id="KW-1003">Cell membrane</keyword>
<dbReference type="EMBL" id="SMMG02000003">
    <property type="protein sequence ID" value="KAA3480949.1"/>
    <property type="molecule type" value="Genomic_DNA"/>
</dbReference>
<evidence type="ECO:0000313" key="17">
    <source>
        <dbReference type="EMBL" id="KAA3480949.1"/>
    </source>
</evidence>
<dbReference type="InterPro" id="IPR001245">
    <property type="entry name" value="Ser-Thr/Tyr_kinase_cat_dom"/>
</dbReference>
<protein>
    <recommendedName>
        <fullName evidence="2">non-specific serine/threonine protein kinase</fullName>
        <ecNumber evidence="2">2.7.11.1</ecNumber>
    </recommendedName>
</protein>
<dbReference type="Pfam" id="PF07714">
    <property type="entry name" value="PK_Tyr_Ser-Thr"/>
    <property type="match status" value="1"/>
</dbReference>
<keyword evidence="18" id="KW-1185">Reference proteome</keyword>
<evidence type="ECO:0000313" key="18">
    <source>
        <dbReference type="Proteomes" id="UP000325315"/>
    </source>
</evidence>
<evidence type="ECO:0000256" key="14">
    <source>
        <dbReference type="SAM" id="MobiDB-lite"/>
    </source>
</evidence>
<dbReference type="Gene3D" id="3.30.200.20">
    <property type="entry name" value="Phosphorylase Kinase, domain 1"/>
    <property type="match status" value="1"/>
</dbReference>
<evidence type="ECO:0000256" key="13">
    <source>
        <dbReference type="ARBA" id="ARBA00048679"/>
    </source>
</evidence>
<keyword evidence="8 17" id="KW-0418">Kinase</keyword>
<accession>A0A5B6WGP5</accession>
<keyword evidence="11 15" id="KW-0472">Membrane</keyword>
<dbReference type="OrthoDB" id="4062651at2759"/>
<evidence type="ECO:0000256" key="15">
    <source>
        <dbReference type="SAM" id="Phobius"/>
    </source>
</evidence>
<dbReference type="GO" id="GO:0005886">
    <property type="term" value="C:plasma membrane"/>
    <property type="evidence" value="ECO:0007669"/>
    <property type="project" value="UniProtKB-SubCell"/>
</dbReference>
<dbReference type="GO" id="GO:0005524">
    <property type="term" value="F:ATP binding"/>
    <property type="evidence" value="ECO:0007669"/>
    <property type="project" value="UniProtKB-KW"/>
</dbReference>
<dbReference type="AlphaFoldDB" id="A0A5B6WGP5"/>
<keyword evidence="4" id="KW-0723">Serine/threonine-protein kinase</keyword>
<keyword evidence="7" id="KW-0547">Nucleotide-binding</keyword>
<evidence type="ECO:0000256" key="10">
    <source>
        <dbReference type="ARBA" id="ARBA00022989"/>
    </source>
</evidence>
<keyword evidence="10 15" id="KW-1133">Transmembrane helix</keyword>
<evidence type="ECO:0000256" key="12">
    <source>
        <dbReference type="ARBA" id="ARBA00047899"/>
    </source>
</evidence>
<evidence type="ECO:0000256" key="2">
    <source>
        <dbReference type="ARBA" id="ARBA00012513"/>
    </source>
</evidence>
<feature type="transmembrane region" description="Helical" evidence="15">
    <location>
        <begin position="6"/>
        <end position="28"/>
    </location>
</feature>
<reference evidence="17" key="1">
    <citation type="submission" date="2019-08" db="EMBL/GenBank/DDBJ databases">
        <authorList>
            <person name="Liu F."/>
        </authorList>
    </citation>
    <scope>NUCLEOTIDE SEQUENCE [LARGE SCALE GENOMIC DNA]</scope>
    <source>
        <strain evidence="17">PA1801</strain>
        <tissue evidence="17">Leaf</tissue>
    </source>
</reference>
<keyword evidence="6 15" id="KW-0812">Transmembrane</keyword>
<dbReference type="PANTHER" id="PTHR47982">
    <property type="entry name" value="PROLINE-RICH RECEPTOR-LIKE PROTEIN KINASE PERK4"/>
    <property type="match status" value="1"/>
</dbReference>
<dbReference type="SUPFAM" id="SSF56112">
    <property type="entry name" value="Protein kinase-like (PK-like)"/>
    <property type="match status" value="1"/>
</dbReference>
<evidence type="ECO:0000256" key="1">
    <source>
        <dbReference type="ARBA" id="ARBA00004162"/>
    </source>
</evidence>
<dbReference type="Proteomes" id="UP000325315">
    <property type="component" value="Unassembled WGS sequence"/>
</dbReference>
<dbReference type="PANTHER" id="PTHR47982:SF54">
    <property type="entry name" value="PROTEIN KINASE SUPERFAMILY PROTEIN"/>
    <property type="match status" value="1"/>
</dbReference>
<proteinExistence type="predicted"/>
<organism evidence="17 18">
    <name type="scientific">Gossypium australe</name>
    <dbReference type="NCBI Taxonomy" id="47621"/>
    <lineage>
        <taxon>Eukaryota</taxon>
        <taxon>Viridiplantae</taxon>
        <taxon>Streptophyta</taxon>
        <taxon>Embryophyta</taxon>
        <taxon>Tracheophyta</taxon>
        <taxon>Spermatophyta</taxon>
        <taxon>Magnoliopsida</taxon>
        <taxon>eudicotyledons</taxon>
        <taxon>Gunneridae</taxon>
        <taxon>Pentapetalae</taxon>
        <taxon>rosids</taxon>
        <taxon>malvids</taxon>
        <taxon>Malvales</taxon>
        <taxon>Malvaceae</taxon>
        <taxon>Malvoideae</taxon>
        <taxon>Gossypium</taxon>
    </lineage>
</organism>
<dbReference type="GO" id="GO:0004674">
    <property type="term" value="F:protein serine/threonine kinase activity"/>
    <property type="evidence" value="ECO:0007669"/>
    <property type="project" value="UniProtKB-KW"/>
</dbReference>
<evidence type="ECO:0000256" key="6">
    <source>
        <dbReference type="ARBA" id="ARBA00022692"/>
    </source>
</evidence>
<dbReference type="InterPro" id="IPR011009">
    <property type="entry name" value="Kinase-like_dom_sf"/>
</dbReference>
<keyword evidence="5" id="KW-0808">Transferase</keyword>
<evidence type="ECO:0000256" key="7">
    <source>
        <dbReference type="ARBA" id="ARBA00022741"/>
    </source>
</evidence>
<evidence type="ECO:0000259" key="16">
    <source>
        <dbReference type="PROSITE" id="PS50011"/>
    </source>
</evidence>
<keyword evidence="9" id="KW-0067">ATP-binding</keyword>
<evidence type="ECO:0000256" key="3">
    <source>
        <dbReference type="ARBA" id="ARBA00022475"/>
    </source>
</evidence>
<gene>
    <name evidence="17" type="ORF">EPI10_021352</name>
</gene>
<evidence type="ECO:0000256" key="11">
    <source>
        <dbReference type="ARBA" id="ARBA00023136"/>
    </source>
</evidence>
<dbReference type="EC" id="2.7.11.1" evidence="2"/>
<feature type="region of interest" description="Disordered" evidence="14">
    <location>
        <begin position="40"/>
        <end position="65"/>
    </location>
</feature>
<dbReference type="InterPro" id="IPR047117">
    <property type="entry name" value="PERK1-13-like"/>
</dbReference>
<name>A0A5B6WGP5_9ROSI</name>
<comment type="catalytic activity">
    <reaction evidence="13">
        <text>L-seryl-[protein] + ATP = O-phospho-L-seryl-[protein] + ADP + H(+)</text>
        <dbReference type="Rhea" id="RHEA:17989"/>
        <dbReference type="Rhea" id="RHEA-COMP:9863"/>
        <dbReference type="Rhea" id="RHEA-COMP:11604"/>
        <dbReference type="ChEBI" id="CHEBI:15378"/>
        <dbReference type="ChEBI" id="CHEBI:29999"/>
        <dbReference type="ChEBI" id="CHEBI:30616"/>
        <dbReference type="ChEBI" id="CHEBI:83421"/>
        <dbReference type="ChEBI" id="CHEBI:456216"/>
        <dbReference type="EC" id="2.7.11.1"/>
    </reaction>
</comment>
<comment type="caution">
    <text evidence="17">The sequence shown here is derived from an EMBL/GenBank/DDBJ whole genome shotgun (WGS) entry which is preliminary data.</text>
</comment>
<evidence type="ECO:0000256" key="8">
    <source>
        <dbReference type="ARBA" id="ARBA00022777"/>
    </source>
</evidence>
<dbReference type="Gene3D" id="1.10.510.10">
    <property type="entry name" value="Transferase(Phosphotransferase) domain 1"/>
    <property type="match status" value="1"/>
</dbReference>
<dbReference type="InterPro" id="IPR000719">
    <property type="entry name" value="Prot_kinase_dom"/>
</dbReference>